<reference evidence="1 2" key="1">
    <citation type="submission" date="2005-09" db="EMBL/GenBank/DDBJ databases">
        <authorList>
            <person name="Mural R.J."/>
            <person name="Li P.W."/>
            <person name="Adams M.D."/>
            <person name="Amanatides P.G."/>
            <person name="Baden-Tillson H."/>
            <person name="Barnstead M."/>
            <person name="Chin S.H."/>
            <person name="Dew I."/>
            <person name="Evans C.A."/>
            <person name="Ferriera S."/>
            <person name="Flanigan M."/>
            <person name="Fosler C."/>
            <person name="Glodek A."/>
            <person name="Gu Z."/>
            <person name="Holt R.A."/>
            <person name="Jennings D."/>
            <person name="Kraft C.L."/>
            <person name="Lu F."/>
            <person name="Nguyen T."/>
            <person name="Nusskern D.R."/>
            <person name="Pfannkoch C.M."/>
            <person name="Sitter C."/>
            <person name="Sutton G.G."/>
            <person name="Venter J.C."/>
            <person name="Wang Z."/>
            <person name="Woodage T."/>
            <person name="Zheng X.H."/>
            <person name="Zhong F."/>
        </authorList>
    </citation>
    <scope>NUCLEOTIDE SEQUENCE [LARGE SCALE GENOMIC DNA]</scope>
    <source>
        <strain>BN</strain>
        <strain evidence="2">Sprague-Dawley</strain>
    </source>
</reference>
<dbReference type="Proteomes" id="UP000234681">
    <property type="component" value="Chromosome 8"/>
</dbReference>
<gene>
    <name evidence="1" type="ORF">rCG_22733</name>
</gene>
<organism evidence="1 2">
    <name type="scientific">Rattus norvegicus</name>
    <name type="common">Rat</name>
    <dbReference type="NCBI Taxonomy" id="10116"/>
    <lineage>
        <taxon>Eukaryota</taxon>
        <taxon>Metazoa</taxon>
        <taxon>Chordata</taxon>
        <taxon>Craniata</taxon>
        <taxon>Vertebrata</taxon>
        <taxon>Euteleostomi</taxon>
        <taxon>Mammalia</taxon>
        <taxon>Eutheria</taxon>
        <taxon>Euarchontoglires</taxon>
        <taxon>Glires</taxon>
        <taxon>Rodentia</taxon>
        <taxon>Myomorpha</taxon>
        <taxon>Muroidea</taxon>
        <taxon>Muridae</taxon>
        <taxon>Murinae</taxon>
        <taxon>Rattus</taxon>
    </lineage>
</organism>
<sequence length="103" mass="11795">MGLTMDPNKAIPLRKRKIKAIEDMGERSKDLVQKPNVVNDPEAEASLEKKKGNICLRTSSTMLIIWWRIMGRTIRPWPGMRRITIKIAPNRFGIRSMSVSAFT</sequence>
<evidence type="ECO:0000313" key="2">
    <source>
        <dbReference type="Proteomes" id="UP000234681"/>
    </source>
</evidence>
<dbReference type="EMBL" id="CH474007">
    <property type="protein sequence ID" value="EDL83312.1"/>
    <property type="molecule type" value="Genomic_DNA"/>
</dbReference>
<protein>
    <submittedName>
        <fullName evidence="1">RCG22733</fullName>
    </submittedName>
</protein>
<evidence type="ECO:0000313" key="1">
    <source>
        <dbReference type="EMBL" id="EDL83312.1"/>
    </source>
</evidence>
<proteinExistence type="predicted"/>
<name>A6JYG3_RAT</name>
<dbReference type="AlphaFoldDB" id="A6JYG3"/>
<accession>A6JYG3</accession>